<gene>
    <name evidence="8" type="ORF">EDD59_1238</name>
</gene>
<feature type="domain" description="GtrA/DPMS transmembrane" evidence="7">
    <location>
        <begin position="13"/>
        <end position="131"/>
    </location>
</feature>
<evidence type="ECO:0000256" key="2">
    <source>
        <dbReference type="ARBA" id="ARBA00009399"/>
    </source>
</evidence>
<comment type="caution">
    <text evidence="8">The sequence shown here is derived from an EMBL/GenBank/DDBJ whole genome shotgun (WGS) entry which is preliminary data.</text>
</comment>
<evidence type="ECO:0000256" key="3">
    <source>
        <dbReference type="ARBA" id="ARBA00022692"/>
    </source>
</evidence>
<dbReference type="OrthoDB" id="361483at2"/>
<dbReference type="PANTHER" id="PTHR38459">
    <property type="entry name" value="PROPHAGE BACTOPRENOL-LINKED GLUCOSE TRANSLOCASE HOMOLOG"/>
    <property type="match status" value="1"/>
</dbReference>
<proteinExistence type="inferred from homology"/>
<keyword evidence="9" id="KW-1185">Reference proteome</keyword>
<evidence type="ECO:0000256" key="6">
    <source>
        <dbReference type="SAM" id="Phobius"/>
    </source>
</evidence>
<evidence type="ECO:0000259" key="7">
    <source>
        <dbReference type="Pfam" id="PF04138"/>
    </source>
</evidence>
<keyword evidence="3 6" id="KW-0812">Transmembrane</keyword>
<dbReference type="Pfam" id="PF04138">
    <property type="entry name" value="GtrA_DPMS_TM"/>
    <property type="match status" value="1"/>
</dbReference>
<organism evidence="8 9">
    <name type="scientific">Muricomes intestini</name>
    <dbReference type="NCBI Taxonomy" id="1796634"/>
    <lineage>
        <taxon>Bacteria</taxon>
        <taxon>Bacillati</taxon>
        <taxon>Bacillota</taxon>
        <taxon>Clostridia</taxon>
        <taxon>Lachnospirales</taxon>
        <taxon>Lachnospiraceae</taxon>
        <taxon>Muricomes</taxon>
    </lineage>
</organism>
<dbReference type="RefSeq" id="WP_132382802.1">
    <property type="nucleotide sequence ID" value="NZ_SLZZ01000023.1"/>
</dbReference>
<evidence type="ECO:0000313" key="8">
    <source>
        <dbReference type="EMBL" id="TCS76626.1"/>
    </source>
</evidence>
<feature type="transmembrane region" description="Helical" evidence="6">
    <location>
        <begin position="38"/>
        <end position="57"/>
    </location>
</feature>
<feature type="transmembrane region" description="Helical" evidence="6">
    <location>
        <begin position="12"/>
        <end position="32"/>
    </location>
</feature>
<name>A0A4R3K2H8_9FIRM</name>
<sequence>MIKLLKKYEEITRYIIIGGCTTVVSLSSYYIMTEILHFYYQTANIASWVLAVLFAYITNKRFVFKSSYVNLSHTIKELGNFTAGRGLSLIIEIVLMYVGVHVLLFDDKIVKLLDQIIVLILNYIFSKFWAFKK</sequence>
<comment type="similarity">
    <text evidence="2">Belongs to the GtrA family.</text>
</comment>
<evidence type="ECO:0000256" key="5">
    <source>
        <dbReference type="ARBA" id="ARBA00023136"/>
    </source>
</evidence>
<dbReference type="EMBL" id="SLZZ01000023">
    <property type="protein sequence ID" value="TCS76626.1"/>
    <property type="molecule type" value="Genomic_DNA"/>
</dbReference>
<dbReference type="GO" id="GO:0005886">
    <property type="term" value="C:plasma membrane"/>
    <property type="evidence" value="ECO:0007669"/>
    <property type="project" value="TreeGrafter"/>
</dbReference>
<keyword evidence="4 6" id="KW-1133">Transmembrane helix</keyword>
<keyword evidence="5 6" id="KW-0472">Membrane</keyword>
<feature type="transmembrane region" description="Helical" evidence="6">
    <location>
        <begin position="112"/>
        <end position="131"/>
    </location>
</feature>
<reference evidence="8 9" key="1">
    <citation type="submission" date="2019-03" db="EMBL/GenBank/DDBJ databases">
        <title>Genomic Encyclopedia of Type Strains, Phase IV (KMG-IV): sequencing the most valuable type-strain genomes for metagenomic binning, comparative biology and taxonomic classification.</title>
        <authorList>
            <person name="Goeker M."/>
        </authorList>
    </citation>
    <scope>NUCLEOTIDE SEQUENCE [LARGE SCALE GENOMIC DNA]</scope>
    <source>
        <strain evidence="8 9">DSM 29489</strain>
    </source>
</reference>
<evidence type="ECO:0000313" key="9">
    <source>
        <dbReference type="Proteomes" id="UP000295726"/>
    </source>
</evidence>
<dbReference type="InterPro" id="IPR051401">
    <property type="entry name" value="GtrA_CellWall_Glycosyl"/>
</dbReference>
<evidence type="ECO:0000256" key="1">
    <source>
        <dbReference type="ARBA" id="ARBA00004141"/>
    </source>
</evidence>
<dbReference type="GO" id="GO:0000271">
    <property type="term" value="P:polysaccharide biosynthetic process"/>
    <property type="evidence" value="ECO:0007669"/>
    <property type="project" value="InterPro"/>
</dbReference>
<comment type="subcellular location">
    <subcellularLocation>
        <location evidence="1">Membrane</location>
        <topology evidence="1">Multi-pass membrane protein</topology>
    </subcellularLocation>
</comment>
<accession>A0A4R3K2H8</accession>
<dbReference type="AlphaFoldDB" id="A0A4R3K2H8"/>
<dbReference type="Proteomes" id="UP000295726">
    <property type="component" value="Unassembled WGS sequence"/>
</dbReference>
<evidence type="ECO:0000256" key="4">
    <source>
        <dbReference type="ARBA" id="ARBA00022989"/>
    </source>
</evidence>
<dbReference type="InterPro" id="IPR007267">
    <property type="entry name" value="GtrA_DPMS_TM"/>
</dbReference>
<dbReference type="PANTHER" id="PTHR38459:SF5">
    <property type="entry name" value="CELL WALL TEICHOIC ACID GLYCOSYLATION PROTEIN GTCA"/>
    <property type="match status" value="1"/>
</dbReference>
<protein>
    <submittedName>
        <fullName evidence="8">Putative flippase GtrA</fullName>
    </submittedName>
</protein>
<feature type="transmembrane region" description="Helical" evidence="6">
    <location>
        <begin position="78"/>
        <end position="100"/>
    </location>
</feature>